<sequence>MKNDKKEESEVLLENYRVLLQRALDWLWERIKVERREVKRGKKVLTKVKITLPEKKGVYKTLRDELEEVNVLASHYVDKAISDAQC</sequence>
<dbReference type="EMBL" id="JH597761">
    <property type="protein sequence ID" value="EHP70641.1"/>
    <property type="molecule type" value="Genomic_DNA"/>
</dbReference>
<dbReference type="HOGENOM" id="CLU_175263_0_0_2"/>
<gene>
    <name evidence="1" type="ORF">MetMK1DRAFT_00011440</name>
</gene>
<name>H2C320_9CREN</name>
<evidence type="ECO:0008006" key="3">
    <source>
        <dbReference type="Google" id="ProtNLM"/>
    </source>
</evidence>
<reference evidence="1 2" key="1">
    <citation type="submission" date="2012-01" db="EMBL/GenBank/DDBJ databases">
        <title>Improved High-Quality Draft sequence of Metallosphaera yellowstonensis MK1.</title>
        <authorList>
            <consortium name="US DOE Joint Genome Institute"/>
            <person name="Lucas S."/>
            <person name="Han J."/>
            <person name="Cheng J.-F."/>
            <person name="Goodwin L."/>
            <person name="Pitluck S."/>
            <person name="Peters L."/>
            <person name="Teshima H."/>
            <person name="Detter J.C."/>
            <person name="Han C."/>
            <person name="Tapia R."/>
            <person name="Land M."/>
            <person name="Hauser L."/>
            <person name="Kyrpides N."/>
            <person name="Kozubal M."/>
            <person name="Macur R.E."/>
            <person name="Jay Z."/>
            <person name="Inskeep W."/>
            <person name="Woyke T."/>
        </authorList>
    </citation>
    <scope>NUCLEOTIDE SEQUENCE [LARGE SCALE GENOMIC DNA]</scope>
    <source>
        <strain evidence="1 2">MK1</strain>
    </source>
</reference>
<dbReference type="eggNOG" id="arCOG00679">
    <property type="taxonomic scope" value="Archaea"/>
</dbReference>
<dbReference type="Proteomes" id="UP000003980">
    <property type="component" value="Unassembled WGS sequence"/>
</dbReference>
<proteinExistence type="predicted"/>
<dbReference type="STRING" id="671065.MetMK1DRAFT_00011440"/>
<evidence type="ECO:0000313" key="1">
    <source>
        <dbReference type="EMBL" id="EHP70641.1"/>
    </source>
</evidence>
<accession>H2C320</accession>
<organism evidence="1 2">
    <name type="scientific">Metallosphaera yellowstonensis MK1</name>
    <dbReference type="NCBI Taxonomy" id="671065"/>
    <lineage>
        <taxon>Archaea</taxon>
        <taxon>Thermoproteota</taxon>
        <taxon>Thermoprotei</taxon>
        <taxon>Sulfolobales</taxon>
        <taxon>Sulfolobaceae</taxon>
        <taxon>Metallosphaera</taxon>
    </lineage>
</organism>
<dbReference type="AlphaFoldDB" id="H2C320"/>
<keyword evidence="2" id="KW-1185">Reference proteome</keyword>
<evidence type="ECO:0000313" key="2">
    <source>
        <dbReference type="Proteomes" id="UP000003980"/>
    </source>
</evidence>
<protein>
    <recommendedName>
        <fullName evidence="3">Transposase</fullName>
    </recommendedName>
</protein>